<sequence length="167" mass="19262">MKKLILINGTMGAGKSTLCKALNKRLPHSVWLDGDWCWMADPFVVNEDTKAMVLDNITYLLNNFISQKDYEHIIFCWVMDEAAIINEVISRIHKPVDIYTITLRLNNETLTKHLQHDIDTGKRHASCIAQSLARQQKYECMDTIKVDIDDKTIEDILDEIEEIIKGE</sequence>
<dbReference type="EMBL" id="CP060636">
    <property type="protein sequence ID" value="QNM11926.1"/>
    <property type="molecule type" value="Genomic_DNA"/>
</dbReference>
<proteinExistence type="predicted"/>
<dbReference type="RefSeq" id="WP_117454787.1">
    <property type="nucleotide sequence ID" value="NZ_CP060636.1"/>
</dbReference>
<dbReference type="SUPFAM" id="SSF52540">
    <property type="entry name" value="P-loop containing nucleoside triphosphate hydrolases"/>
    <property type="match status" value="1"/>
</dbReference>
<dbReference type="AlphaFoldDB" id="A0A7G9GM94"/>
<evidence type="ECO:0000313" key="1">
    <source>
        <dbReference type="EMBL" id="QNM11926.1"/>
    </source>
</evidence>
<dbReference type="Proteomes" id="UP000515856">
    <property type="component" value="Chromosome"/>
</dbReference>
<dbReference type="Pfam" id="PF13238">
    <property type="entry name" value="AAA_18"/>
    <property type="match status" value="1"/>
</dbReference>
<dbReference type="KEGG" id="ehn:H9Q80_17025"/>
<protein>
    <submittedName>
        <fullName evidence="1">AAA family ATPase</fullName>
    </submittedName>
</protein>
<accession>A0A7G9GM94</accession>
<dbReference type="Gene3D" id="3.40.50.300">
    <property type="entry name" value="P-loop containing nucleotide triphosphate hydrolases"/>
    <property type="match status" value="1"/>
</dbReference>
<dbReference type="InterPro" id="IPR027417">
    <property type="entry name" value="P-loop_NTPase"/>
</dbReference>
<organism evidence="1 2">
    <name type="scientific">[Eubacterium] hominis</name>
    <dbReference type="NCBI Taxonomy" id="2764325"/>
    <lineage>
        <taxon>Bacteria</taxon>
        <taxon>Bacillati</taxon>
        <taxon>Bacillota</taxon>
        <taxon>Erysipelotrichia</taxon>
        <taxon>Erysipelotrichales</taxon>
        <taxon>Erysipelotrichaceae</taxon>
        <taxon>Amedibacillus</taxon>
    </lineage>
</organism>
<name>A0A7G9GM94_9FIRM</name>
<reference evidence="1 2" key="1">
    <citation type="submission" date="2020-08" db="EMBL/GenBank/DDBJ databases">
        <authorList>
            <person name="Liu C."/>
            <person name="Sun Q."/>
        </authorList>
    </citation>
    <scope>NUCLEOTIDE SEQUENCE [LARGE SCALE GENOMIC DNA]</scope>
    <source>
        <strain evidence="1 2">NSJ-61</strain>
    </source>
</reference>
<gene>
    <name evidence="1" type="ORF">H9Q80_17025</name>
</gene>
<keyword evidence="2" id="KW-1185">Reference proteome</keyword>
<evidence type="ECO:0000313" key="2">
    <source>
        <dbReference type="Proteomes" id="UP000515856"/>
    </source>
</evidence>